<organism evidence="2">
    <name type="scientific">Rhizopus microsporus var. microsporus</name>
    <dbReference type="NCBI Taxonomy" id="86635"/>
    <lineage>
        <taxon>Eukaryota</taxon>
        <taxon>Fungi</taxon>
        <taxon>Fungi incertae sedis</taxon>
        <taxon>Mucoromycota</taxon>
        <taxon>Mucoromycotina</taxon>
        <taxon>Mucoromycetes</taxon>
        <taxon>Mucorales</taxon>
        <taxon>Mucorineae</taxon>
        <taxon>Rhizopodaceae</taxon>
        <taxon>Rhizopus</taxon>
    </lineage>
</organism>
<dbReference type="Proteomes" id="UP000242414">
    <property type="component" value="Unassembled WGS sequence"/>
</dbReference>
<proteinExistence type="predicted"/>
<sequence length="73" mass="8340">MSSDISISSIHQKSVNSDTFQEEQADFRKEPFSKLLLVMKEPSLESNLLIDKDIFGVWFKTETNSSPAKFRVS</sequence>
<evidence type="ECO:0000313" key="2">
    <source>
        <dbReference type="EMBL" id="ORE08529.1"/>
    </source>
</evidence>
<gene>
    <name evidence="2" type="ORF">BCV72DRAFT_334367</name>
</gene>
<reference evidence="2" key="1">
    <citation type="journal article" date="2016" name="Proc. Natl. Acad. Sci. U.S.A.">
        <title>Lipid metabolic changes in an early divergent fungus govern the establishment of a mutualistic symbiosis with endobacteria.</title>
        <authorList>
            <person name="Lastovetsky O.A."/>
            <person name="Gaspar M.L."/>
            <person name="Mondo S.J."/>
            <person name="LaButti K.M."/>
            <person name="Sandor L."/>
            <person name="Grigoriev I.V."/>
            <person name="Henry S.A."/>
            <person name="Pawlowska T.E."/>
        </authorList>
    </citation>
    <scope>NUCLEOTIDE SEQUENCE [LARGE SCALE GENOMIC DNA]</scope>
    <source>
        <strain evidence="2">ATCC 52814</strain>
    </source>
</reference>
<dbReference type="EMBL" id="KV921887">
    <property type="protein sequence ID" value="ORE08529.1"/>
    <property type="molecule type" value="Genomic_DNA"/>
</dbReference>
<accession>A0A1X0R8Z3</accession>
<dbReference type="AlphaFoldDB" id="A0A1X0R8Z3"/>
<protein>
    <submittedName>
        <fullName evidence="2">Uncharacterized protein</fullName>
    </submittedName>
</protein>
<name>A0A1X0R8Z3_RHIZD</name>
<dbReference type="VEuPathDB" id="FungiDB:BCV72DRAFT_334367"/>
<feature type="compositionally biased region" description="Polar residues" evidence="1">
    <location>
        <begin position="1"/>
        <end position="19"/>
    </location>
</feature>
<feature type="region of interest" description="Disordered" evidence="1">
    <location>
        <begin position="1"/>
        <end position="22"/>
    </location>
</feature>
<evidence type="ECO:0000256" key="1">
    <source>
        <dbReference type="SAM" id="MobiDB-lite"/>
    </source>
</evidence>